<name>A0ACC2IZH2_9PEZI</name>
<evidence type="ECO:0000313" key="1">
    <source>
        <dbReference type="EMBL" id="KAJ8120603.1"/>
    </source>
</evidence>
<dbReference type="EMBL" id="JAPESX010000586">
    <property type="protein sequence ID" value="KAJ8120603.1"/>
    <property type="molecule type" value="Genomic_DNA"/>
</dbReference>
<evidence type="ECO:0000313" key="2">
    <source>
        <dbReference type="Proteomes" id="UP001153334"/>
    </source>
</evidence>
<comment type="caution">
    <text evidence="1">The sequence shown here is derived from an EMBL/GenBank/DDBJ whole genome shotgun (WGS) entry which is preliminary data.</text>
</comment>
<protein>
    <submittedName>
        <fullName evidence="1">Uncharacterized protein</fullName>
    </submittedName>
</protein>
<gene>
    <name evidence="1" type="ORF">ONZ43_g2730</name>
</gene>
<dbReference type="Proteomes" id="UP001153334">
    <property type="component" value="Unassembled WGS sequence"/>
</dbReference>
<accession>A0ACC2IZH2</accession>
<reference evidence="1" key="1">
    <citation type="submission" date="2022-11" db="EMBL/GenBank/DDBJ databases">
        <title>Genome Sequence of Nemania bipapillata.</title>
        <authorList>
            <person name="Buettner E."/>
        </authorList>
    </citation>
    <scope>NUCLEOTIDE SEQUENCE</scope>
    <source>
        <strain evidence="1">CP14</strain>
    </source>
</reference>
<keyword evidence="2" id="KW-1185">Reference proteome</keyword>
<proteinExistence type="predicted"/>
<organism evidence="1 2">
    <name type="scientific">Nemania bipapillata</name>
    <dbReference type="NCBI Taxonomy" id="110536"/>
    <lineage>
        <taxon>Eukaryota</taxon>
        <taxon>Fungi</taxon>
        <taxon>Dikarya</taxon>
        <taxon>Ascomycota</taxon>
        <taxon>Pezizomycotina</taxon>
        <taxon>Sordariomycetes</taxon>
        <taxon>Xylariomycetidae</taxon>
        <taxon>Xylariales</taxon>
        <taxon>Xylariaceae</taxon>
        <taxon>Nemania</taxon>
    </lineage>
</organism>
<sequence length="275" mass="29563">MSSIKKSYFLPPSWDITPEEVVVGSVITNLDSPNTPLSAASLVAHIDTTVHTQEQPASGAAKNSRQWSIGLFSKFIQIITLDGEISYKSSNTSEMTYDCQIMKTERFQPSLAYIDKAAHDSEVLKYLKMSGLGAKVFMITGVKTAKGITLATSEGQEHGFTGELGVDIPLVQATAGPKGSKSLVQTNTARTTISGPIVFAFQVEKLCLSSKGGAKREKYVSGAMLGVGQRDALGIERDNSDFTEEELAAFDMHTMSGVDEETGEDCNIIFIGSKC</sequence>